<dbReference type="Proteomes" id="UP000292858">
    <property type="component" value="Unassembled WGS sequence"/>
</dbReference>
<dbReference type="InterPro" id="IPR009050">
    <property type="entry name" value="Globin-like_sf"/>
</dbReference>
<dbReference type="EMBL" id="SIJL01000008">
    <property type="protein sequence ID" value="TBH20130.1"/>
    <property type="molecule type" value="Genomic_DNA"/>
</dbReference>
<dbReference type="SUPFAM" id="SSF46458">
    <property type="entry name" value="Globin-like"/>
    <property type="match status" value="1"/>
</dbReference>
<dbReference type="CDD" id="cd14763">
    <property type="entry name" value="SSDgbs_1"/>
    <property type="match status" value="1"/>
</dbReference>
<proteinExistence type="predicted"/>
<dbReference type="AlphaFoldDB" id="A0A4Q9B6K3"/>
<feature type="domain" description="Globin-sensor" evidence="1">
    <location>
        <begin position="27"/>
        <end position="176"/>
    </location>
</feature>
<dbReference type="GO" id="GO:0020037">
    <property type="term" value="F:heme binding"/>
    <property type="evidence" value="ECO:0007669"/>
    <property type="project" value="InterPro"/>
</dbReference>
<dbReference type="InterPro" id="IPR012292">
    <property type="entry name" value="Globin/Proto"/>
</dbReference>
<gene>
    <name evidence="2" type="ORF">ETP66_07140</name>
</gene>
<dbReference type="GO" id="GO:0019825">
    <property type="term" value="F:oxygen binding"/>
    <property type="evidence" value="ECO:0007669"/>
    <property type="project" value="InterPro"/>
</dbReference>
<comment type="caution">
    <text evidence="2">The sequence shown here is derived from an EMBL/GenBank/DDBJ whole genome shotgun (WGS) entry which is preliminary data.</text>
</comment>
<organism evidence="2 3">
    <name type="scientific">Thermus thermamylovorans</name>
    <dbReference type="NCBI Taxonomy" id="2509362"/>
    <lineage>
        <taxon>Bacteria</taxon>
        <taxon>Thermotogati</taxon>
        <taxon>Deinococcota</taxon>
        <taxon>Deinococci</taxon>
        <taxon>Thermales</taxon>
        <taxon>Thermaceae</taxon>
        <taxon>Thermus</taxon>
    </lineage>
</organism>
<dbReference type="Pfam" id="PF11563">
    <property type="entry name" value="Protoglobin"/>
    <property type="match status" value="1"/>
</dbReference>
<dbReference type="Gene3D" id="1.10.490.10">
    <property type="entry name" value="Globins"/>
    <property type="match status" value="1"/>
</dbReference>
<dbReference type="InterPro" id="IPR044398">
    <property type="entry name" value="Globin-sensor_dom"/>
</dbReference>
<accession>A0A4Q9B6K3</accession>
<protein>
    <recommendedName>
        <fullName evidence="1">Globin-sensor domain-containing protein</fullName>
    </recommendedName>
</protein>
<evidence type="ECO:0000259" key="1">
    <source>
        <dbReference type="Pfam" id="PF11563"/>
    </source>
</evidence>
<evidence type="ECO:0000313" key="2">
    <source>
        <dbReference type="EMBL" id="TBH20130.1"/>
    </source>
</evidence>
<keyword evidence="3" id="KW-1185">Reference proteome</keyword>
<name>A0A4Q9B6K3_9DEIN</name>
<dbReference type="OrthoDB" id="266313at2"/>
<reference evidence="2 3" key="1">
    <citation type="submission" date="2019-02" db="EMBL/GenBank/DDBJ databases">
        <title>Thermus sp. a novel from hot spring.</title>
        <authorList>
            <person name="Zhao Z."/>
        </authorList>
    </citation>
    <scope>NUCLEOTIDE SEQUENCE [LARGE SCALE GENOMIC DNA]</scope>
    <source>
        <strain evidence="2 3">CFH 72773T</strain>
    </source>
</reference>
<evidence type="ECO:0000313" key="3">
    <source>
        <dbReference type="Proteomes" id="UP000292858"/>
    </source>
</evidence>
<sequence>MTSPGAFALDGGRPVRYICPVDPGELLDLLKGRTGFTEAHAALLRELGQVMAPIAPEVALAFYDYLGRDPELSEILHAVPGRVERLYGTFAHWYGELFSGTYDRAYAERRRRIGLVHARLGIGPRAMIPAMGIVQELSLEHLRTALRGPEVFSAVEAFEKIVAVEIGLIEESYLEALALGFALGHRDLRRALAEGAAALLAPPHPGPGRGPG</sequence>